<reference evidence="8 9" key="1">
    <citation type="submission" date="2020-07" db="EMBL/GenBank/DDBJ databases">
        <title>Sequencing the genomes of 1000 actinobacteria strains.</title>
        <authorList>
            <person name="Klenk H.-P."/>
        </authorList>
    </citation>
    <scope>NUCLEOTIDE SEQUENCE [LARGE SCALE GENOMIC DNA]</scope>
    <source>
        <strain evidence="8 9">DSM 45772</strain>
    </source>
</reference>
<dbReference type="GO" id="GO:0006352">
    <property type="term" value="P:DNA-templated transcription initiation"/>
    <property type="evidence" value="ECO:0007669"/>
    <property type="project" value="InterPro"/>
</dbReference>
<feature type="domain" description="RNA polymerase sigma factor 70 region 4 type 2" evidence="7">
    <location>
        <begin position="129"/>
        <end position="179"/>
    </location>
</feature>
<dbReference type="GO" id="GO:0016987">
    <property type="term" value="F:sigma factor activity"/>
    <property type="evidence" value="ECO:0007669"/>
    <property type="project" value="UniProtKB-KW"/>
</dbReference>
<proteinExistence type="inferred from homology"/>
<keyword evidence="2" id="KW-0805">Transcription regulation</keyword>
<dbReference type="SUPFAM" id="SSF88659">
    <property type="entry name" value="Sigma3 and sigma4 domains of RNA polymerase sigma factors"/>
    <property type="match status" value="1"/>
</dbReference>
<evidence type="ECO:0000256" key="2">
    <source>
        <dbReference type="ARBA" id="ARBA00023015"/>
    </source>
</evidence>
<dbReference type="InterPro" id="IPR013324">
    <property type="entry name" value="RNA_pol_sigma_r3/r4-like"/>
</dbReference>
<dbReference type="Proteomes" id="UP000535890">
    <property type="component" value="Unassembled WGS sequence"/>
</dbReference>
<keyword evidence="9" id="KW-1185">Reference proteome</keyword>
<dbReference type="SUPFAM" id="SSF88946">
    <property type="entry name" value="Sigma2 domain of RNA polymerase sigma factors"/>
    <property type="match status" value="1"/>
</dbReference>
<dbReference type="InterPro" id="IPR036388">
    <property type="entry name" value="WH-like_DNA-bd_sf"/>
</dbReference>
<dbReference type="EMBL" id="JACCBN010000001">
    <property type="protein sequence ID" value="NYD39866.1"/>
    <property type="molecule type" value="Genomic_DNA"/>
</dbReference>
<comment type="caution">
    <text evidence="8">The sequence shown here is derived from an EMBL/GenBank/DDBJ whole genome shotgun (WGS) entry which is preliminary data.</text>
</comment>
<accession>A0A7Y9E2B0</accession>
<keyword evidence="5" id="KW-0804">Transcription</keyword>
<dbReference type="PANTHER" id="PTHR43133">
    <property type="entry name" value="RNA POLYMERASE ECF-TYPE SIGMA FACTO"/>
    <property type="match status" value="1"/>
</dbReference>
<evidence type="ECO:0000256" key="3">
    <source>
        <dbReference type="ARBA" id="ARBA00023082"/>
    </source>
</evidence>
<protein>
    <submittedName>
        <fullName evidence="8">RNA polymerase sigma-70 factor (ECF subfamily)</fullName>
    </submittedName>
</protein>
<dbReference type="InterPro" id="IPR013249">
    <property type="entry name" value="RNA_pol_sigma70_r4_t2"/>
</dbReference>
<evidence type="ECO:0000313" key="9">
    <source>
        <dbReference type="Proteomes" id="UP000535890"/>
    </source>
</evidence>
<dbReference type="PANTHER" id="PTHR43133:SF8">
    <property type="entry name" value="RNA POLYMERASE SIGMA FACTOR HI_1459-RELATED"/>
    <property type="match status" value="1"/>
</dbReference>
<dbReference type="Gene3D" id="1.10.10.10">
    <property type="entry name" value="Winged helix-like DNA-binding domain superfamily/Winged helix DNA-binding domain"/>
    <property type="match status" value="1"/>
</dbReference>
<dbReference type="GO" id="GO:0003677">
    <property type="term" value="F:DNA binding"/>
    <property type="evidence" value="ECO:0007669"/>
    <property type="project" value="UniProtKB-KW"/>
</dbReference>
<keyword evidence="4" id="KW-0238">DNA-binding</keyword>
<dbReference type="RefSeq" id="WP_179797130.1">
    <property type="nucleotide sequence ID" value="NZ_BAABHP010000002.1"/>
</dbReference>
<evidence type="ECO:0000259" key="6">
    <source>
        <dbReference type="Pfam" id="PF04542"/>
    </source>
</evidence>
<dbReference type="Pfam" id="PF04542">
    <property type="entry name" value="Sigma70_r2"/>
    <property type="match status" value="1"/>
</dbReference>
<dbReference type="AlphaFoldDB" id="A0A7Y9E2B0"/>
<dbReference type="InterPro" id="IPR013325">
    <property type="entry name" value="RNA_pol_sigma_r2"/>
</dbReference>
<dbReference type="InterPro" id="IPR014284">
    <property type="entry name" value="RNA_pol_sigma-70_dom"/>
</dbReference>
<sequence>MSGTHHDSGKTYEGATDGELIQAWLAGDNNGLSELVARHHAWLTASVRYLSFGERDVEAVVQDVWVDVMRGAGGYRGTGSVRAWLETIVRRRIRSTWRGRRVRPQVLTETMDETARVEVGLAERVEQRLALHDLLAALPEGQREAIWCVDVLGLSVSEAAEALGVPAGTIKSRCNRGREYMRVRLSAE</sequence>
<keyword evidence="3" id="KW-0731">Sigma factor</keyword>
<dbReference type="InterPro" id="IPR007627">
    <property type="entry name" value="RNA_pol_sigma70_r2"/>
</dbReference>
<dbReference type="InterPro" id="IPR039425">
    <property type="entry name" value="RNA_pol_sigma-70-like"/>
</dbReference>
<evidence type="ECO:0000259" key="7">
    <source>
        <dbReference type="Pfam" id="PF08281"/>
    </source>
</evidence>
<evidence type="ECO:0000313" key="8">
    <source>
        <dbReference type="EMBL" id="NYD39866.1"/>
    </source>
</evidence>
<evidence type="ECO:0000256" key="4">
    <source>
        <dbReference type="ARBA" id="ARBA00023125"/>
    </source>
</evidence>
<name>A0A7Y9E2B0_9PSEU</name>
<gene>
    <name evidence="8" type="ORF">BJ983_005968</name>
</gene>
<feature type="domain" description="RNA polymerase sigma-70 region 2" evidence="6">
    <location>
        <begin position="35"/>
        <end position="101"/>
    </location>
</feature>
<dbReference type="NCBIfam" id="TIGR02937">
    <property type="entry name" value="sigma70-ECF"/>
    <property type="match status" value="1"/>
</dbReference>
<dbReference type="Gene3D" id="1.10.1740.10">
    <property type="match status" value="1"/>
</dbReference>
<organism evidence="8 9">
    <name type="scientific">Actinomycetospora corticicola</name>
    <dbReference type="NCBI Taxonomy" id="663602"/>
    <lineage>
        <taxon>Bacteria</taxon>
        <taxon>Bacillati</taxon>
        <taxon>Actinomycetota</taxon>
        <taxon>Actinomycetes</taxon>
        <taxon>Pseudonocardiales</taxon>
        <taxon>Pseudonocardiaceae</taxon>
        <taxon>Actinomycetospora</taxon>
    </lineage>
</organism>
<evidence type="ECO:0000256" key="5">
    <source>
        <dbReference type="ARBA" id="ARBA00023163"/>
    </source>
</evidence>
<evidence type="ECO:0000256" key="1">
    <source>
        <dbReference type="ARBA" id="ARBA00010641"/>
    </source>
</evidence>
<dbReference type="Pfam" id="PF08281">
    <property type="entry name" value="Sigma70_r4_2"/>
    <property type="match status" value="1"/>
</dbReference>
<comment type="similarity">
    <text evidence="1">Belongs to the sigma-70 factor family. ECF subfamily.</text>
</comment>